<dbReference type="EMBL" id="LCFK01000018">
    <property type="protein sequence ID" value="KKS93674.1"/>
    <property type="molecule type" value="Genomic_DNA"/>
</dbReference>
<dbReference type="PROSITE" id="PS51635">
    <property type="entry name" value="PNPLA"/>
    <property type="match status" value="1"/>
</dbReference>
<evidence type="ECO:0000256" key="2">
    <source>
        <dbReference type="ARBA" id="ARBA00022963"/>
    </source>
</evidence>
<dbReference type="GO" id="GO:0016787">
    <property type="term" value="F:hydrolase activity"/>
    <property type="evidence" value="ECO:0007669"/>
    <property type="project" value="UniProtKB-UniRule"/>
</dbReference>
<dbReference type="PANTHER" id="PTHR14226">
    <property type="entry name" value="NEUROPATHY TARGET ESTERASE/SWISS CHEESE D.MELANOGASTER"/>
    <property type="match status" value="1"/>
</dbReference>
<keyword evidence="2 4" id="KW-0442">Lipid degradation</keyword>
<feature type="domain" description="PNPLA" evidence="5">
    <location>
        <begin position="9"/>
        <end position="170"/>
    </location>
</feature>
<evidence type="ECO:0000256" key="4">
    <source>
        <dbReference type="PROSITE-ProRule" id="PRU01161"/>
    </source>
</evidence>
<feature type="active site" description="Nucleophile" evidence="4">
    <location>
        <position position="42"/>
    </location>
</feature>
<feature type="active site" description="Proton acceptor" evidence="4">
    <location>
        <position position="157"/>
    </location>
</feature>
<dbReference type="InterPro" id="IPR002641">
    <property type="entry name" value="PNPLA_dom"/>
</dbReference>
<gene>
    <name evidence="6" type="ORF">UV68_C0018G0007</name>
</gene>
<evidence type="ECO:0000256" key="3">
    <source>
        <dbReference type="ARBA" id="ARBA00023098"/>
    </source>
</evidence>
<keyword evidence="3 4" id="KW-0443">Lipid metabolism</keyword>
<dbReference type="GO" id="GO:0016042">
    <property type="term" value="P:lipid catabolic process"/>
    <property type="evidence" value="ECO:0007669"/>
    <property type="project" value="UniProtKB-UniRule"/>
</dbReference>
<evidence type="ECO:0000256" key="1">
    <source>
        <dbReference type="ARBA" id="ARBA00022801"/>
    </source>
</evidence>
<organism evidence="6 7">
    <name type="scientific">Candidatus Collierbacteria bacterium GW2011_GWC2_43_12</name>
    <dbReference type="NCBI Taxonomy" id="1618390"/>
    <lineage>
        <taxon>Bacteria</taxon>
        <taxon>Candidatus Collieribacteriota</taxon>
    </lineage>
</organism>
<dbReference type="InterPro" id="IPR016035">
    <property type="entry name" value="Acyl_Trfase/lysoPLipase"/>
</dbReference>
<name>A0A0G1D7Q0_9BACT</name>
<keyword evidence="1 4" id="KW-0378">Hydrolase</keyword>
<dbReference type="InterPro" id="IPR050301">
    <property type="entry name" value="NTE"/>
</dbReference>
<sequence>MKQRKKIGLALGSGGAKGLSHIGVIKALEESNIPIDMIAGASAGALVGGAYLALGSIQKLEKYVTSLTYKDLAWIFLDLGSSSGIIKGDKIEQYLKELCSDKVIESLSIPFAAIATEVSTGKAVALRRGSLASAIRASGSVPALIGSVYLDGKHLVDGGASCPVPVPIVKDLGADYVIAVNLDIYPFFQSDSSGRTPTVPVMGRTALEMLRFNLANLLCRDADLTIIPDVSHTSSFNLAKFVHGEEIIQKGYDAAMAMIPKIKEDLSL</sequence>
<comment type="caution">
    <text evidence="6">The sequence shown here is derived from an EMBL/GenBank/DDBJ whole genome shotgun (WGS) entry which is preliminary data.</text>
</comment>
<dbReference type="Pfam" id="PF01734">
    <property type="entry name" value="Patatin"/>
    <property type="match status" value="1"/>
</dbReference>
<feature type="short sequence motif" description="DGA/G" evidence="4">
    <location>
        <begin position="157"/>
        <end position="159"/>
    </location>
</feature>
<reference evidence="6 7" key="1">
    <citation type="journal article" date="2015" name="Nature">
        <title>rRNA introns, odd ribosomes, and small enigmatic genomes across a large radiation of phyla.</title>
        <authorList>
            <person name="Brown C.T."/>
            <person name="Hug L.A."/>
            <person name="Thomas B.C."/>
            <person name="Sharon I."/>
            <person name="Castelle C.J."/>
            <person name="Singh A."/>
            <person name="Wilkins M.J."/>
            <person name="Williams K.H."/>
            <person name="Banfield J.F."/>
        </authorList>
    </citation>
    <scope>NUCLEOTIDE SEQUENCE [LARGE SCALE GENOMIC DNA]</scope>
</reference>
<dbReference type="Gene3D" id="3.40.1090.10">
    <property type="entry name" value="Cytosolic phospholipase A2 catalytic domain"/>
    <property type="match status" value="1"/>
</dbReference>
<dbReference type="PANTHER" id="PTHR14226:SF76">
    <property type="entry name" value="NTE FAMILY PROTEIN RSSA"/>
    <property type="match status" value="1"/>
</dbReference>
<dbReference type="Proteomes" id="UP000033980">
    <property type="component" value="Unassembled WGS sequence"/>
</dbReference>
<evidence type="ECO:0000259" key="5">
    <source>
        <dbReference type="PROSITE" id="PS51635"/>
    </source>
</evidence>
<dbReference type="SUPFAM" id="SSF52151">
    <property type="entry name" value="FabD/lysophospholipase-like"/>
    <property type="match status" value="1"/>
</dbReference>
<comment type="caution">
    <text evidence="4">Lacks conserved residue(s) required for the propagation of feature annotation.</text>
</comment>
<evidence type="ECO:0000313" key="7">
    <source>
        <dbReference type="Proteomes" id="UP000033980"/>
    </source>
</evidence>
<proteinExistence type="predicted"/>
<evidence type="ECO:0000313" key="6">
    <source>
        <dbReference type="EMBL" id="KKS93674.1"/>
    </source>
</evidence>
<accession>A0A0G1D7Q0</accession>
<protein>
    <submittedName>
        <fullName evidence="6">Patatin family phospholipase</fullName>
    </submittedName>
</protein>
<dbReference type="AlphaFoldDB" id="A0A0G1D7Q0"/>
<feature type="short sequence motif" description="GXSXG" evidence="4">
    <location>
        <begin position="40"/>
        <end position="44"/>
    </location>
</feature>